<evidence type="ECO:0000313" key="2">
    <source>
        <dbReference type="Proteomes" id="UP000328092"/>
    </source>
</evidence>
<accession>A0A508TJY0</accession>
<protein>
    <submittedName>
        <fullName evidence="1">Uncharacterized protein</fullName>
    </submittedName>
</protein>
<dbReference type="AlphaFoldDB" id="A0A508TJY0"/>
<comment type="caution">
    <text evidence="1">The sequence shown here is derived from an EMBL/GenBank/DDBJ whole genome shotgun (WGS) entry which is preliminary data.</text>
</comment>
<evidence type="ECO:0000313" key="1">
    <source>
        <dbReference type="EMBL" id="VIO74669.1"/>
    </source>
</evidence>
<sequence>MRTWSIQGSVLLNLQLLSIKLEARRSIRGFHGPGGQNGDVNDFAPNTILPSCNHLARNENGLRELAIGPQIGVRKDG</sequence>
<proteinExistence type="predicted"/>
<gene>
    <name evidence="1" type="ORF">CI1B_54440</name>
</gene>
<reference evidence="1" key="1">
    <citation type="submission" date="2019-02" db="EMBL/GenBank/DDBJ databases">
        <authorList>
            <person name="Pothier F.J."/>
        </authorList>
    </citation>
    <scope>NUCLEOTIDE SEQUENCE</scope>
    <source>
        <strain evidence="1">CI-1B</strain>
    </source>
</reference>
<name>A0A508TJY0_9BRAD</name>
<dbReference type="Proteomes" id="UP000328092">
    <property type="component" value="Unassembled WGS sequence"/>
</dbReference>
<organism evidence="1 2">
    <name type="scientific">Bradyrhizobium ivorense</name>
    <dbReference type="NCBI Taxonomy" id="2511166"/>
    <lineage>
        <taxon>Bacteria</taxon>
        <taxon>Pseudomonadati</taxon>
        <taxon>Pseudomonadota</taxon>
        <taxon>Alphaproteobacteria</taxon>
        <taxon>Hyphomicrobiales</taxon>
        <taxon>Nitrobacteraceae</taxon>
        <taxon>Bradyrhizobium</taxon>
    </lineage>
</organism>
<keyword evidence="2" id="KW-1185">Reference proteome</keyword>
<dbReference type="EMBL" id="CAADFC020000021">
    <property type="protein sequence ID" value="VIO74669.1"/>
    <property type="molecule type" value="Genomic_DNA"/>
</dbReference>